<name>A0A6M7WMZ0_RHILI</name>
<dbReference type="AlphaFoldDB" id="A0A6M7WMZ0"/>
<accession>A0A6M7WMZ0</accession>
<dbReference type="Proteomes" id="UP000503017">
    <property type="component" value="Chromosome"/>
</dbReference>
<proteinExistence type="predicted"/>
<gene>
    <name evidence="2" type="ORF">EB235_12530</name>
</gene>
<reference evidence="2 3" key="1">
    <citation type="submission" date="2018-10" db="EMBL/GenBank/DDBJ databases">
        <authorList>
            <person name="Perry B.J."/>
            <person name="Sullivan J.T."/>
            <person name="Murphy R.J.T."/>
            <person name="Ramsay J.P."/>
            <person name="Ronson C.W."/>
        </authorList>
    </citation>
    <scope>NUCLEOTIDE SEQUENCE [LARGE SCALE GENOMIC DNA]</scope>
    <source>
        <strain evidence="2 3">R88b</strain>
    </source>
</reference>
<evidence type="ECO:0000313" key="2">
    <source>
        <dbReference type="EMBL" id="QKD02223.1"/>
    </source>
</evidence>
<organism evidence="2 3">
    <name type="scientific">Mesorhizobium loti R88b</name>
    <dbReference type="NCBI Taxonomy" id="935548"/>
    <lineage>
        <taxon>Bacteria</taxon>
        <taxon>Pseudomonadati</taxon>
        <taxon>Pseudomonadota</taxon>
        <taxon>Alphaproteobacteria</taxon>
        <taxon>Hyphomicrobiales</taxon>
        <taxon>Phyllobacteriaceae</taxon>
        <taxon>Mesorhizobium</taxon>
    </lineage>
</organism>
<sequence length="110" mass="12441">MHVAQKWSRFWEDDMHKNKRPKRDALWPGDGEFAPSPLSHSVHCAAVLRRRSDASSGFYKARQPAQEEPATGRPGCRGIFLYRKHSCMQVDATAATGLEHARARVQHACE</sequence>
<feature type="region of interest" description="Disordered" evidence="1">
    <location>
        <begin position="1"/>
        <end position="28"/>
    </location>
</feature>
<dbReference type="EMBL" id="CP033367">
    <property type="protein sequence ID" value="QKD02223.1"/>
    <property type="molecule type" value="Genomic_DNA"/>
</dbReference>
<evidence type="ECO:0000313" key="3">
    <source>
        <dbReference type="Proteomes" id="UP000503017"/>
    </source>
</evidence>
<protein>
    <submittedName>
        <fullName evidence="2">Uncharacterized protein</fullName>
    </submittedName>
</protein>
<evidence type="ECO:0000256" key="1">
    <source>
        <dbReference type="SAM" id="MobiDB-lite"/>
    </source>
</evidence>